<comment type="caution">
    <text evidence="5">The sequence shown here is derived from an EMBL/GenBank/DDBJ whole genome shotgun (WGS) entry which is preliminary data.</text>
</comment>
<dbReference type="InterPro" id="IPR011650">
    <property type="entry name" value="Peptidase_M20_dimer"/>
</dbReference>
<dbReference type="Gene3D" id="3.40.630.10">
    <property type="entry name" value="Zn peptidases"/>
    <property type="match status" value="1"/>
</dbReference>
<dbReference type="Proteomes" id="UP000240357">
    <property type="component" value="Unassembled WGS sequence"/>
</dbReference>
<keyword evidence="6" id="KW-1185">Reference proteome</keyword>
<keyword evidence="2" id="KW-0464">Manganese</keyword>
<dbReference type="InterPro" id="IPR036264">
    <property type="entry name" value="Bact_exopeptidase_dim_dom"/>
</dbReference>
<dbReference type="Pfam" id="PF07687">
    <property type="entry name" value="M20_dimer"/>
    <property type="match status" value="1"/>
</dbReference>
<evidence type="ECO:0000256" key="3">
    <source>
        <dbReference type="SAM" id="SignalP"/>
    </source>
</evidence>
<dbReference type="OrthoDB" id="9776731at2"/>
<evidence type="ECO:0000259" key="4">
    <source>
        <dbReference type="Pfam" id="PF07687"/>
    </source>
</evidence>
<feature type="binding site" evidence="2">
    <location>
        <position position="201"/>
    </location>
    <ligand>
        <name>Mn(2+)</name>
        <dbReference type="ChEBI" id="CHEBI:29035"/>
        <label>2</label>
    </ligand>
</feature>
<dbReference type="InterPro" id="IPR017439">
    <property type="entry name" value="Amidohydrolase"/>
</dbReference>
<feature type="binding site" evidence="2">
    <location>
        <position position="136"/>
    </location>
    <ligand>
        <name>Mn(2+)</name>
        <dbReference type="ChEBI" id="CHEBI:29035"/>
        <label>2</label>
    </ligand>
</feature>
<accession>A0A2T2YHX9</accession>
<dbReference type="Gene3D" id="3.30.70.360">
    <property type="match status" value="1"/>
</dbReference>
<dbReference type="Pfam" id="PF01546">
    <property type="entry name" value="Peptidase_M20"/>
    <property type="match status" value="1"/>
</dbReference>
<feature type="binding site" evidence="2">
    <location>
        <position position="405"/>
    </location>
    <ligand>
        <name>Mn(2+)</name>
        <dbReference type="ChEBI" id="CHEBI:29035"/>
        <label>2</label>
    </ligand>
</feature>
<gene>
    <name evidence="5" type="ORF">AHMF7605_17185</name>
</gene>
<dbReference type="GO" id="GO:0046872">
    <property type="term" value="F:metal ion binding"/>
    <property type="evidence" value="ECO:0007669"/>
    <property type="project" value="UniProtKB-KW"/>
</dbReference>
<dbReference type="GO" id="GO:0019877">
    <property type="term" value="P:diaminopimelate biosynthetic process"/>
    <property type="evidence" value="ECO:0007669"/>
    <property type="project" value="UniProtKB-ARBA"/>
</dbReference>
<organism evidence="5 6">
    <name type="scientific">Adhaeribacter arboris</name>
    <dbReference type="NCBI Taxonomy" id="2072846"/>
    <lineage>
        <taxon>Bacteria</taxon>
        <taxon>Pseudomonadati</taxon>
        <taxon>Bacteroidota</taxon>
        <taxon>Cytophagia</taxon>
        <taxon>Cytophagales</taxon>
        <taxon>Hymenobacteraceae</taxon>
        <taxon>Adhaeribacter</taxon>
    </lineage>
</organism>
<evidence type="ECO:0000313" key="5">
    <source>
        <dbReference type="EMBL" id="PSR55114.1"/>
    </source>
</evidence>
<keyword evidence="2" id="KW-0479">Metal-binding</keyword>
<dbReference type="GO" id="GO:0050118">
    <property type="term" value="F:N-acetyldiaminopimelate deacetylase activity"/>
    <property type="evidence" value="ECO:0007669"/>
    <property type="project" value="UniProtKB-ARBA"/>
</dbReference>
<feature type="binding site" evidence="2">
    <location>
        <position position="170"/>
    </location>
    <ligand>
        <name>Mn(2+)</name>
        <dbReference type="ChEBI" id="CHEBI:29035"/>
        <label>2</label>
    </ligand>
</feature>
<dbReference type="InterPro" id="IPR002933">
    <property type="entry name" value="Peptidase_M20"/>
</dbReference>
<protein>
    <submittedName>
        <fullName evidence="5">Amidohydrolase</fullName>
    </submittedName>
</protein>
<name>A0A2T2YHX9_9BACT</name>
<sequence length="440" mass="47243">MKNIYTLLLTSMLALPTLAQQNPLSTKVDQGADKIEQKVIAWRRDFHQNPELGNNEKRTAAIVAKHLKALGIEVKTGVAKTGVVGVLKGGKPGPVMALRADMDALPVTERVPLPFASKVKSTYNGQPVGVMHACGHDSHVAILMGVAEVLSGMKNELRGTVKFIFQPAEEGAPFGEQGGAELMIKEGVLENPKVEVAFGLHINSQTEVGKITYRPGGTMASVNDMKITVKGKQAHGAYPWSSVDPIVVSAQIINNLQTIVSRNLNVTENPGIVTIGTIQGGNRSNIIPEQVEMTGTLRALSAEDEKMIIARVKQIATKTAESAGATAEVQIPLSIHYPVTYNQPALTEKMLPTLQRTAGTENVELRPAVTGAEDFSFFQEKVPGLFVFLGGMPKGKKREEAPSHHTPDFFIDESGFKLGVRTLCNLVLDYPGQVNSGGGN</sequence>
<dbReference type="PIRSF" id="PIRSF005962">
    <property type="entry name" value="Pept_M20D_amidohydro"/>
    <property type="match status" value="1"/>
</dbReference>
<feature type="binding site" evidence="2">
    <location>
        <position position="134"/>
    </location>
    <ligand>
        <name>Mn(2+)</name>
        <dbReference type="ChEBI" id="CHEBI:29035"/>
        <label>2</label>
    </ligand>
</feature>
<evidence type="ECO:0000256" key="2">
    <source>
        <dbReference type="PIRSR" id="PIRSR005962-1"/>
    </source>
</evidence>
<dbReference type="SUPFAM" id="SSF55031">
    <property type="entry name" value="Bacterial exopeptidase dimerisation domain"/>
    <property type="match status" value="1"/>
</dbReference>
<keyword evidence="3" id="KW-0732">Signal</keyword>
<dbReference type="PANTHER" id="PTHR11014">
    <property type="entry name" value="PEPTIDASE M20 FAMILY MEMBER"/>
    <property type="match status" value="1"/>
</dbReference>
<dbReference type="RefSeq" id="WP_106931292.1">
    <property type="nucleotide sequence ID" value="NZ_PYFT01000001.1"/>
</dbReference>
<dbReference type="PANTHER" id="PTHR11014:SF63">
    <property type="entry name" value="METALLOPEPTIDASE, PUTATIVE (AFU_ORTHOLOGUE AFUA_6G09600)-RELATED"/>
    <property type="match status" value="1"/>
</dbReference>
<dbReference type="AlphaFoldDB" id="A0A2T2YHX9"/>
<dbReference type="NCBIfam" id="TIGR01891">
    <property type="entry name" value="amidohydrolases"/>
    <property type="match status" value="1"/>
</dbReference>
<comment type="cofactor">
    <cofactor evidence="2">
        <name>Mn(2+)</name>
        <dbReference type="ChEBI" id="CHEBI:29035"/>
    </cofactor>
    <text evidence="2">The Mn(2+) ion enhances activity.</text>
</comment>
<dbReference type="EMBL" id="PYFT01000001">
    <property type="protein sequence ID" value="PSR55114.1"/>
    <property type="molecule type" value="Genomic_DNA"/>
</dbReference>
<dbReference type="SUPFAM" id="SSF53187">
    <property type="entry name" value="Zn-dependent exopeptidases"/>
    <property type="match status" value="1"/>
</dbReference>
<feature type="chain" id="PRO_5015593312" evidence="3">
    <location>
        <begin position="20"/>
        <end position="440"/>
    </location>
</feature>
<evidence type="ECO:0000313" key="6">
    <source>
        <dbReference type="Proteomes" id="UP000240357"/>
    </source>
</evidence>
<keyword evidence="1 5" id="KW-0378">Hydrolase</keyword>
<dbReference type="FunFam" id="3.30.70.360:FF:000001">
    <property type="entry name" value="N-acetyldiaminopimelate deacetylase"/>
    <property type="match status" value="1"/>
</dbReference>
<reference evidence="5 6" key="1">
    <citation type="submission" date="2018-03" db="EMBL/GenBank/DDBJ databases">
        <title>Adhaeribacter sp. HMF7605 Genome sequencing and assembly.</title>
        <authorList>
            <person name="Kang H."/>
            <person name="Kang J."/>
            <person name="Cha I."/>
            <person name="Kim H."/>
            <person name="Joh K."/>
        </authorList>
    </citation>
    <scope>NUCLEOTIDE SEQUENCE [LARGE SCALE GENOMIC DNA]</scope>
    <source>
        <strain evidence="5 6">HMF7605</strain>
    </source>
</reference>
<evidence type="ECO:0000256" key="1">
    <source>
        <dbReference type="ARBA" id="ARBA00022801"/>
    </source>
</evidence>
<proteinExistence type="predicted"/>
<feature type="domain" description="Peptidase M20 dimerisation" evidence="4">
    <location>
        <begin position="224"/>
        <end position="321"/>
    </location>
</feature>
<feature type="signal peptide" evidence="3">
    <location>
        <begin position="1"/>
        <end position="19"/>
    </location>
</feature>